<dbReference type="InterPro" id="IPR014756">
    <property type="entry name" value="Ig_E-set"/>
</dbReference>
<evidence type="ECO:0000313" key="6">
    <source>
        <dbReference type="Proteomes" id="UP001209878"/>
    </source>
</evidence>
<feature type="active site" evidence="2">
    <location>
        <position position="353"/>
    </location>
</feature>
<name>A0AAD9UKX5_RIDPI</name>
<dbReference type="SMART" id="SM00460">
    <property type="entry name" value="TGc"/>
    <property type="match status" value="1"/>
</dbReference>
<comment type="caution">
    <text evidence="5">The sequence shown here is derived from an EMBL/GenBank/DDBJ whole genome shotgun (WGS) entry which is preliminary data.</text>
</comment>
<sequence length="858" mass="98233">MNADENCKIHHTVDYVIASPRVKKESVTPGTLIVRRGTEFTVKLLFTRPYNKDNDQLHFVFELACDDTKVSKASLYSLDVREGLKFASWSVCYDNKTDVRPTQEDVVMVMVQPQSLSGHEQEDKEKTTEEESEKKDGNEKEEPDKKDEKEEEEKAEVTEVENPPSPVDMGPQWQSFIVRTPPDCIVGRWTLSIDTIDKVPTKKGRRKIHRFTCQYPLYILFNAWNRADQVFMENENLRDEYVLNEYGKIVTGNYKQITTKPWLYGQFDSFVLDCCFHLLDVAGCAHQVRKDAAEICRALSNIITSSDNKSGLLLHSWASSYSDGKMAPSSWTGSTAILEQYWRTKHPVKYGHCYVFAGVATTFCRALGIPCRPVTAFCSVHDCDRLMTIDTHWCMKGNPIRRLNEDVIWSFHVWNEAWMRRPDLFENYAGWQAFDTTPQITSHGVGFAGPSPVKAIKTGNVNVPFNTELLFTEINADIVNWFFEDEGIWKSRIVKYRTGKSLYTKKARPAHRRFLAVRTMKLNDARDIDDITRNYKFEEGSEEDRSALYRADVAACHAGVVDIGKPDVKFEIKHLDDIIVGSVFDITVKVQNQNRNNRTVDLTLELFTAYYTGVQKSRIKYETFHFELGAIRTEDAVVHVVAEEYLHRMADHACFKINVLGTVLETGQVFCEQDDFRLGKPELEIDIPRKVVLGKSFDCKVHFMNPTPISLVRCEWILEATGIQKSIKLTRPILEPYEIIDLDVLLTPFKLGTQYIVVTFNSREVMDVNGVSTIVVMLQEEYDLEKEIKLTKRGTTSKTRGSETVMDPVLGDSRDAMVRRMTTADKAADEVTRKKSSHTSKHSREGKVREIKSATEYN</sequence>
<feature type="region of interest" description="Disordered" evidence="3">
    <location>
        <begin position="112"/>
        <end position="173"/>
    </location>
</feature>
<evidence type="ECO:0000256" key="1">
    <source>
        <dbReference type="ARBA" id="ARBA00005968"/>
    </source>
</evidence>
<gene>
    <name evidence="5" type="ORF">NP493_18g10018</name>
</gene>
<feature type="domain" description="Transglutaminase-like" evidence="4">
    <location>
        <begin position="345"/>
        <end position="438"/>
    </location>
</feature>
<dbReference type="InterPro" id="IPR036985">
    <property type="entry name" value="Transglutaminase-like_sf"/>
</dbReference>
<feature type="active site" evidence="2">
    <location>
        <position position="435"/>
    </location>
</feature>
<dbReference type="InterPro" id="IPR013783">
    <property type="entry name" value="Ig-like_fold"/>
</dbReference>
<dbReference type="SUPFAM" id="SSF81296">
    <property type="entry name" value="E set domains"/>
    <property type="match status" value="2"/>
</dbReference>
<accession>A0AAD9UKX5</accession>
<dbReference type="InterPro" id="IPR002931">
    <property type="entry name" value="Transglutaminase-like"/>
</dbReference>
<dbReference type="Pfam" id="PF00868">
    <property type="entry name" value="Transglut_N"/>
    <property type="match status" value="1"/>
</dbReference>
<dbReference type="Gene3D" id="2.60.40.10">
    <property type="entry name" value="Immunoglobulins"/>
    <property type="match status" value="3"/>
</dbReference>
<feature type="active site" evidence="2">
    <location>
        <position position="412"/>
    </location>
</feature>
<protein>
    <recommendedName>
        <fullName evidence="4">Transglutaminase-like domain-containing protein</fullName>
    </recommendedName>
</protein>
<dbReference type="PIRSF" id="PIRSF000459">
    <property type="entry name" value="TGM_EBP42"/>
    <property type="match status" value="1"/>
</dbReference>
<feature type="compositionally biased region" description="Basic and acidic residues" evidence="3">
    <location>
        <begin position="820"/>
        <end position="833"/>
    </location>
</feature>
<dbReference type="Gene3D" id="3.90.260.10">
    <property type="entry name" value="Transglutaminase-like"/>
    <property type="match status" value="1"/>
</dbReference>
<feature type="compositionally biased region" description="Basic and acidic residues" evidence="3">
    <location>
        <begin position="842"/>
        <end position="858"/>
    </location>
</feature>
<evidence type="ECO:0000259" key="4">
    <source>
        <dbReference type="SMART" id="SM00460"/>
    </source>
</evidence>
<feature type="compositionally biased region" description="Basic and acidic residues" evidence="3">
    <location>
        <begin position="119"/>
        <end position="148"/>
    </location>
</feature>
<evidence type="ECO:0000256" key="3">
    <source>
        <dbReference type="SAM" id="MobiDB-lite"/>
    </source>
</evidence>
<dbReference type="PANTHER" id="PTHR11590">
    <property type="entry name" value="PROTEIN-GLUTAMINE GAMMA-GLUTAMYLTRANSFERASE"/>
    <property type="match status" value="1"/>
</dbReference>
<feature type="region of interest" description="Disordered" evidence="3">
    <location>
        <begin position="820"/>
        <end position="858"/>
    </location>
</feature>
<dbReference type="InterPro" id="IPR023608">
    <property type="entry name" value="Transglutaminase_animal"/>
</dbReference>
<proteinExistence type="inferred from homology"/>
<dbReference type="AlphaFoldDB" id="A0AAD9UKX5"/>
<dbReference type="Pfam" id="PF01841">
    <property type="entry name" value="Transglut_core"/>
    <property type="match status" value="1"/>
</dbReference>
<dbReference type="GO" id="GO:0003810">
    <property type="term" value="F:protein-glutamine gamma-glutamyltransferase activity"/>
    <property type="evidence" value="ECO:0007669"/>
    <property type="project" value="InterPro"/>
</dbReference>
<organism evidence="5 6">
    <name type="scientific">Ridgeia piscesae</name>
    <name type="common">Tubeworm</name>
    <dbReference type="NCBI Taxonomy" id="27915"/>
    <lineage>
        <taxon>Eukaryota</taxon>
        <taxon>Metazoa</taxon>
        <taxon>Spiralia</taxon>
        <taxon>Lophotrochozoa</taxon>
        <taxon>Annelida</taxon>
        <taxon>Polychaeta</taxon>
        <taxon>Sedentaria</taxon>
        <taxon>Canalipalpata</taxon>
        <taxon>Sabellida</taxon>
        <taxon>Siboglinidae</taxon>
        <taxon>Ridgeia</taxon>
    </lineage>
</organism>
<dbReference type="InterPro" id="IPR008958">
    <property type="entry name" value="Transglutaminase_C"/>
</dbReference>
<dbReference type="SUPFAM" id="SSF49309">
    <property type="entry name" value="Transglutaminase, two C-terminal domains"/>
    <property type="match status" value="2"/>
</dbReference>
<dbReference type="EMBL" id="JAODUO010000018">
    <property type="protein sequence ID" value="KAK2193047.1"/>
    <property type="molecule type" value="Genomic_DNA"/>
</dbReference>
<reference evidence="5" key="1">
    <citation type="journal article" date="2023" name="Mol. Biol. Evol.">
        <title>Third-Generation Sequencing Reveals the Adaptive Role of the Epigenome in Three Deep-Sea Polychaetes.</title>
        <authorList>
            <person name="Perez M."/>
            <person name="Aroh O."/>
            <person name="Sun Y."/>
            <person name="Lan Y."/>
            <person name="Juniper S.K."/>
            <person name="Young C.R."/>
            <person name="Angers B."/>
            <person name="Qian P.Y."/>
        </authorList>
    </citation>
    <scope>NUCLEOTIDE SEQUENCE</scope>
    <source>
        <strain evidence="5">R07B-5</strain>
    </source>
</reference>
<evidence type="ECO:0000256" key="2">
    <source>
        <dbReference type="PIRSR" id="PIRSR000459-1"/>
    </source>
</evidence>
<dbReference type="Proteomes" id="UP001209878">
    <property type="component" value="Unassembled WGS sequence"/>
</dbReference>
<dbReference type="FunFam" id="2.60.40.10:FF:000171">
    <property type="entry name" value="protein-glutamine gamma-glutamyltransferase 6"/>
    <property type="match status" value="1"/>
</dbReference>
<keyword evidence="6" id="KW-1185">Reference proteome</keyword>
<dbReference type="InterPro" id="IPR001102">
    <property type="entry name" value="Transglutaminase_N"/>
</dbReference>
<dbReference type="FunFam" id="3.90.260.10:FF:000002">
    <property type="entry name" value="Erythrocyte membrane protein band 4.2"/>
    <property type="match status" value="1"/>
</dbReference>
<dbReference type="InterPro" id="IPR036238">
    <property type="entry name" value="Transglutaminase_C_sf"/>
</dbReference>
<dbReference type="SUPFAM" id="SSF54001">
    <property type="entry name" value="Cysteine proteinases"/>
    <property type="match status" value="1"/>
</dbReference>
<dbReference type="InterPro" id="IPR050779">
    <property type="entry name" value="Transglutaminase"/>
</dbReference>
<evidence type="ECO:0000313" key="5">
    <source>
        <dbReference type="EMBL" id="KAK2193047.1"/>
    </source>
</evidence>
<dbReference type="InterPro" id="IPR038765">
    <property type="entry name" value="Papain-like_cys_pep_sf"/>
</dbReference>
<comment type="similarity">
    <text evidence="1">Belongs to the transglutaminase superfamily. Transglutaminase family.</text>
</comment>
<dbReference type="Pfam" id="PF00927">
    <property type="entry name" value="Transglut_C"/>
    <property type="match status" value="2"/>
</dbReference>
<dbReference type="PANTHER" id="PTHR11590:SF40">
    <property type="entry name" value="HEMOCYTE PROTEIN-GLUTAMINE GAMMA-GLUTAMYLTRANSFERASE-LIKE PROTEIN"/>
    <property type="match status" value="1"/>
</dbReference>